<name>A0A0F9D5W9_9ZZZZ</name>
<dbReference type="Pfam" id="PF07394">
    <property type="entry name" value="DUF1501"/>
    <property type="match status" value="1"/>
</dbReference>
<dbReference type="AlphaFoldDB" id="A0A0F9D5W9"/>
<gene>
    <name evidence="1" type="ORF">LCGC14_2240110</name>
</gene>
<accession>A0A0F9D5W9</accession>
<dbReference type="EMBL" id="LAZR01030320">
    <property type="protein sequence ID" value="KKL56969.1"/>
    <property type="molecule type" value="Genomic_DNA"/>
</dbReference>
<evidence type="ECO:0000313" key="1">
    <source>
        <dbReference type="EMBL" id="KKL56969.1"/>
    </source>
</evidence>
<protein>
    <submittedName>
        <fullName evidence="1">Uncharacterized protein</fullName>
    </submittedName>
</protein>
<feature type="non-terminal residue" evidence="1">
    <location>
        <position position="322"/>
    </location>
</feature>
<sequence>MSEVAPTIGIEYNGVRKDFVVAPDEDGGFQWFEGLVEPIVAQQSGGGFGYHSQPFKVNTPITFEEWSGGCGVEYERPGTFTTTKYSHTFNVDLSWGRRGYLSPERQASTDLTADWVRIAFTSKGVFVLVADEVWEWDSGGPGFVSRISGAGTTPTDIVEYGDSIYVAMGDGNDYQYSSDGTSWTASTLTVKRFDQFAVRSGQDGTARLWGVLSTGELRQNDNATNGGTEWSASTQIGDTWETLHRMVAGAEAAGDDEELARQVGRLRAGAERALRAARGGDGQLEARIEAYELAFRMQAAAPIVVDFADETAETLEMYGIGQ</sequence>
<comment type="caution">
    <text evidence="1">The sequence shown here is derived from an EMBL/GenBank/DDBJ whole genome shotgun (WGS) entry which is preliminary data.</text>
</comment>
<reference evidence="1" key="1">
    <citation type="journal article" date="2015" name="Nature">
        <title>Complex archaea that bridge the gap between prokaryotes and eukaryotes.</title>
        <authorList>
            <person name="Spang A."/>
            <person name="Saw J.H."/>
            <person name="Jorgensen S.L."/>
            <person name="Zaremba-Niedzwiedzka K."/>
            <person name="Martijn J."/>
            <person name="Lind A.E."/>
            <person name="van Eijk R."/>
            <person name="Schleper C."/>
            <person name="Guy L."/>
            <person name="Ettema T.J."/>
        </authorList>
    </citation>
    <scope>NUCLEOTIDE SEQUENCE</scope>
</reference>
<proteinExistence type="predicted"/>
<dbReference type="InterPro" id="IPR010869">
    <property type="entry name" value="DUF1501"/>
</dbReference>
<organism evidence="1">
    <name type="scientific">marine sediment metagenome</name>
    <dbReference type="NCBI Taxonomy" id="412755"/>
    <lineage>
        <taxon>unclassified sequences</taxon>
        <taxon>metagenomes</taxon>
        <taxon>ecological metagenomes</taxon>
    </lineage>
</organism>